<evidence type="ECO:0000313" key="2">
    <source>
        <dbReference type="EMBL" id="KAE9989389.1"/>
    </source>
</evidence>
<keyword evidence="3" id="KW-1185">Reference proteome</keyword>
<reference evidence="2 3" key="1">
    <citation type="submission" date="2019-07" db="EMBL/GenBank/DDBJ databases">
        <title>Venturia inaequalis Genome Resource.</title>
        <authorList>
            <person name="Lichtner F.J."/>
        </authorList>
    </citation>
    <scope>NUCLEOTIDE SEQUENCE [LARGE SCALE GENOMIC DNA]</scope>
    <source>
        <strain evidence="2 3">DMI_063113</strain>
    </source>
</reference>
<dbReference type="AlphaFoldDB" id="A0A8H3VM73"/>
<dbReference type="Proteomes" id="UP000490939">
    <property type="component" value="Unassembled WGS sequence"/>
</dbReference>
<feature type="region of interest" description="Disordered" evidence="1">
    <location>
        <begin position="44"/>
        <end position="136"/>
    </location>
</feature>
<evidence type="ECO:0000313" key="3">
    <source>
        <dbReference type="Proteomes" id="UP000490939"/>
    </source>
</evidence>
<evidence type="ECO:0000256" key="1">
    <source>
        <dbReference type="SAM" id="MobiDB-lite"/>
    </source>
</evidence>
<organism evidence="2 3">
    <name type="scientific">Venturia inaequalis</name>
    <name type="common">Apple scab fungus</name>
    <dbReference type="NCBI Taxonomy" id="5025"/>
    <lineage>
        <taxon>Eukaryota</taxon>
        <taxon>Fungi</taxon>
        <taxon>Dikarya</taxon>
        <taxon>Ascomycota</taxon>
        <taxon>Pezizomycotina</taxon>
        <taxon>Dothideomycetes</taxon>
        <taxon>Pleosporomycetidae</taxon>
        <taxon>Venturiales</taxon>
        <taxon>Venturiaceae</taxon>
        <taxon>Venturia</taxon>
    </lineage>
</organism>
<accession>A0A8H3VM73</accession>
<dbReference type="EMBL" id="WNWR01000189">
    <property type="protein sequence ID" value="KAE9989389.1"/>
    <property type="molecule type" value="Genomic_DNA"/>
</dbReference>
<proteinExistence type="predicted"/>
<sequence length="465" mass="53171">MVEGWPVDDDFDNGNFDNHGETMDKCLHAISQTGVRYEIMNVESNEVADKGHEEELDDSSLRESPQDADESRSDRTPVTDDHGAEENADEDKFQNGDDNNASSKSDDPNHVQGTSEKIGEEVQQEKESFDGANDLEGLEDLRTITLRPTPLQRPDQKLRDEWDLHYSSAQHLEDSAVIKESYELEIEAILRRPRTPAKGLVKKKNRILIDDLKAKILALEPDWRIEDLQQRRYQTRSTTSSLSSATIMSEWFNDDAVDAGRNYQKFDIGLFLVNKKVSQEAVGIFYEVNTIRIVPELMLFAADRDSAGYHELSIDDESRTSLKKALHLQVRVEYSTIEDICQVIHDRADLRTVEIKFCDKMVRPTLAATIEPFKLFREIEMYGGTASHPKRFSIERVGSEWDPHCDLTRDIAAPRLSAHFTASLRRFWDLISEVVEGRRLVDCNPDNMFYIPPGAVVRPRVCPWL</sequence>
<name>A0A8H3VM73_VENIN</name>
<protein>
    <submittedName>
        <fullName evidence="2">Uncharacterized protein</fullName>
    </submittedName>
</protein>
<feature type="compositionally biased region" description="Basic and acidic residues" evidence="1">
    <location>
        <begin position="47"/>
        <end position="95"/>
    </location>
</feature>
<gene>
    <name evidence="2" type="ORF">EG327_002736</name>
</gene>
<comment type="caution">
    <text evidence="2">The sequence shown here is derived from an EMBL/GenBank/DDBJ whole genome shotgun (WGS) entry which is preliminary data.</text>
</comment>
<feature type="compositionally biased region" description="Basic and acidic residues" evidence="1">
    <location>
        <begin position="117"/>
        <end position="129"/>
    </location>
</feature>